<dbReference type="AlphaFoldDB" id="A0A0P0W0E5"/>
<proteinExistence type="predicted"/>
<reference evidence="2 3" key="3">
    <citation type="journal article" date="2013" name="Rice">
        <title>Improvement of the Oryza sativa Nipponbare reference genome using next generation sequence and optical map data.</title>
        <authorList>
            <person name="Kawahara Y."/>
            <person name="de la Bastide M."/>
            <person name="Hamilton J.P."/>
            <person name="Kanamori H."/>
            <person name="McCombie W.R."/>
            <person name="Ouyang S."/>
            <person name="Schwartz D.C."/>
            <person name="Tanaka T."/>
            <person name="Wu J."/>
            <person name="Zhou S."/>
            <person name="Childs K.L."/>
            <person name="Davidson R.M."/>
            <person name="Lin H."/>
            <person name="Quesada-Ocampo L."/>
            <person name="Vaillancourt B."/>
            <person name="Sakai H."/>
            <person name="Lee S.S."/>
            <person name="Kim J."/>
            <person name="Numa H."/>
            <person name="Itoh T."/>
            <person name="Buell C.R."/>
            <person name="Matsumoto T."/>
        </authorList>
    </citation>
    <scope>NUCLEOTIDE SEQUENCE [LARGE SCALE GENOMIC DNA]</scope>
    <source>
        <strain evidence="3">cv. Nipponbare</strain>
    </source>
</reference>
<sequence length="192" mass="20419">MSAAPTSAQAKAKKVFSRWPRSRTGAGAATASRPMRQRRLCCRAAVAPPPTLTTTAFGRSPAPRGPRATAAANADGLQPQSCATRPSRRRRRHRVALAPPPPPTTTAFGRSPAPHGQIRPREHRIRPPWCRIPGVSRRRALPGPPALHTPPGSPRSAHLPHAGGDASPRYGPTAAIPAPRPVVRRRTPAAAR</sequence>
<evidence type="ECO:0000313" key="3">
    <source>
        <dbReference type="Proteomes" id="UP000059680"/>
    </source>
</evidence>
<dbReference type="EMBL" id="AP014959">
    <property type="protein sequence ID" value="BAS85374.1"/>
    <property type="molecule type" value="Genomic_DNA"/>
</dbReference>
<evidence type="ECO:0000256" key="1">
    <source>
        <dbReference type="SAM" id="MobiDB-lite"/>
    </source>
</evidence>
<accession>A0A0P0W0E5</accession>
<organism evidence="2 3">
    <name type="scientific">Oryza sativa subsp. japonica</name>
    <name type="common">Rice</name>
    <dbReference type="NCBI Taxonomy" id="39947"/>
    <lineage>
        <taxon>Eukaryota</taxon>
        <taxon>Viridiplantae</taxon>
        <taxon>Streptophyta</taxon>
        <taxon>Embryophyta</taxon>
        <taxon>Tracheophyta</taxon>
        <taxon>Spermatophyta</taxon>
        <taxon>Magnoliopsida</taxon>
        <taxon>Liliopsida</taxon>
        <taxon>Poales</taxon>
        <taxon>Poaceae</taxon>
        <taxon>BOP clade</taxon>
        <taxon>Oryzoideae</taxon>
        <taxon>Oryzeae</taxon>
        <taxon>Oryzinae</taxon>
        <taxon>Oryza</taxon>
        <taxon>Oryza sativa</taxon>
    </lineage>
</organism>
<feature type="compositionally biased region" description="Pro residues" evidence="1">
    <location>
        <begin position="142"/>
        <end position="153"/>
    </location>
</feature>
<protein>
    <submittedName>
        <fullName evidence="2">Os03g0631566 protein</fullName>
    </submittedName>
</protein>
<gene>
    <name evidence="2" type="ordered locus">Os03g0631566</name>
    <name evidence="2" type="ORF">OSNPB_030631566</name>
</gene>
<feature type="compositionally biased region" description="Basic residues" evidence="1">
    <location>
        <begin position="182"/>
        <end position="192"/>
    </location>
</feature>
<feature type="region of interest" description="Disordered" evidence="1">
    <location>
        <begin position="1"/>
        <end position="192"/>
    </location>
</feature>
<feature type="compositionally biased region" description="Basic residues" evidence="1">
    <location>
        <begin position="86"/>
        <end position="95"/>
    </location>
</feature>
<feature type="compositionally biased region" description="Low complexity" evidence="1">
    <location>
        <begin position="52"/>
        <end position="76"/>
    </location>
</feature>
<dbReference type="Proteomes" id="UP000059680">
    <property type="component" value="Chromosome 3"/>
</dbReference>
<evidence type="ECO:0000313" key="2">
    <source>
        <dbReference type="EMBL" id="BAS85374.1"/>
    </source>
</evidence>
<name>A0A0P0W0E5_ORYSJ</name>
<dbReference type="PaxDb" id="39947-A0A0P0W0E5"/>
<keyword evidence="3" id="KW-1185">Reference proteome</keyword>
<reference evidence="3" key="1">
    <citation type="journal article" date="2005" name="Nature">
        <title>The map-based sequence of the rice genome.</title>
        <authorList>
            <consortium name="International rice genome sequencing project (IRGSP)"/>
            <person name="Matsumoto T."/>
            <person name="Wu J."/>
            <person name="Kanamori H."/>
            <person name="Katayose Y."/>
            <person name="Fujisawa M."/>
            <person name="Namiki N."/>
            <person name="Mizuno H."/>
            <person name="Yamamoto K."/>
            <person name="Antonio B.A."/>
            <person name="Baba T."/>
            <person name="Sakata K."/>
            <person name="Nagamura Y."/>
            <person name="Aoki H."/>
            <person name="Arikawa K."/>
            <person name="Arita K."/>
            <person name="Bito T."/>
            <person name="Chiden Y."/>
            <person name="Fujitsuka N."/>
            <person name="Fukunaka R."/>
            <person name="Hamada M."/>
            <person name="Harada C."/>
            <person name="Hayashi A."/>
            <person name="Hijishita S."/>
            <person name="Honda M."/>
            <person name="Hosokawa S."/>
            <person name="Ichikawa Y."/>
            <person name="Idonuma A."/>
            <person name="Iijima M."/>
            <person name="Ikeda M."/>
            <person name="Ikeno M."/>
            <person name="Ito K."/>
            <person name="Ito S."/>
            <person name="Ito T."/>
            <person name="Ito Y."/>
            <person name="Ito Y."/>
            <person name="Iwabuchi A."/>
            <person name="Kamiya K."/>
            <person name="Karasawa W."/>
            <person name="Kurita K."/>
            <person name="Katagiri S."/>
            <person name="Kikuta A."/>
            <person name="Kobayashi H."/>
            <person name="Kobayashi N."/>
            <person name="Machita K."/>
            <person name="Maehara T."/>
            <person name="Masukawa M."/>
            <person name="Mizubayashi T."/>
            <person name="Mukai Y."/>
            <person name="Nagasaki H."/>
            <person name="Nagata Y."/>
            <person name="Naito S."/>
            <person name="Nakashima M."/>
            <person name="Nakama Y."/>
            <person name="Nakamichi Y."/>
            <person name="Nakamura M."/>
            <person name="Meguro A."/>
            <person name="Negishi M."/>
            <person name="Ohta I."/>
            <person name="Ohta T."/>
            <person name="Okamoto M."/>
            <person name="Ono N."/>
            <person name="Saji S."/>
            <person name="Sakaguchi M."/>
            <person name="Sakai K."/>
            <person name="Shibata M."/>
            <person name="Shimokawa T."/>
            <person name="Song J."/>
            <person name="Takazaki Y."/>
            <person name="Terasawa K."/>
            <person name="Tsugane M."/>
            <person name="Tsuji K."/>
            <person name="Ueda S."/>
            <person name="Waki K."/>
            <person name="Yamagata H."/>
            <person name="Yamamoto M."/>
            <person name="Yamamoto S."/>
            <person name="Yamane H."/>
            <person name="Yoshiki S."/>
            <person name="Yoshihara R."/>
            <person name="Yukawa K."/>
            <person name="Zhong H."/>
            <person name="Yano M."/>
            <person name="Yuan Q."/>
            <person name="Ouyang S."/>
            <person name="Liu J."/>
            <person name="Jones K.M."/>
            <person name="Gansberger K."/>
            <person name="Moffat K."/>
            <person name="Hill J."/>
            <person name="Bera J."/>
            <person name="Fadrosh D."/>
            <person name="Jin S."/>
            <person name="Johri S."/>
            <person name="Kim M."/>
            <person name="Overton L."/>
            <person name="Reardon M."/>
            <person name="Tsitrin T."/>
            <person name="Vuong H."/>
            <person name="Weaver B."/>
            <person name="Ciecko A."/>
            <person name="Tallon L."/>
            <person name="Jackson J."/>
            <person name="Pai G."/>
            <person name="Aken S.V."/>
            <person name="Utterback T."/>
            <person name="Reidmuller S."/>
            <person name="Feldblyum T."/>
            <person name="Hsiao J."/>
            <person name="Zismann V."/>
            <person name="Iobst S."/>
            <person name="de Vazeille A.R."/>
            <person name="Buell C.R."/>
            <person name="Ying K."/>
            <person name="Li Y."/>
            <person name="Lu T."/>
            <person name="Huang Y."/>
            <person name="Zhao Q."/>
            <person name="Feng Q."/>
            <person name="Zhang L."/>
            <person name="Zhu J."/>
            <person name="Weng Q."/>
            <person name="Mu J."/>
            <person name="Lu Y."/>
            <person name="Fan D."/>
            <person name="Liu Y."/>
            <person name="Guan J."/>
            <person name="Zhang Y."/>
            <person name="Yu S."/>
            <person name="Liu X."/>
            <person name="Zhang Y."/>
            <person name="Hong G."/>
            <person name="Han B."/>
            <person name="Choisne N."/>
            <person name="Demange N."/>
            <person name="Orjeda G."/>
            <person name="Samain S."/>
            <person name="Cattolico L."/>
            <person name="Pelletier E."/>
            <person name="Couloux A."/>
            <person name="Segurens B."/>
            <person name="Wincker P."/>
            <person name="D'Hont A."/>
            <person name="Scarpelli C."/>
            <person name="Weissenbach J."/>
            <person name="Salanoubat M."/>
            <person name="Quetier F."/>
            <person name="Yu Y."/>
            <person name="Kim H.R."/>
            <person name="Rambo T."/>
            <person name="Currie J."/>
            <person name="Collura K."/>
            <person name="Luo M."/>
            <person name="Yang T."/>
            <person name="Ammiraju J.S.S."/>
            <person name="Engler F."/>
            <person name="Soderlund C."/>
            <person name="Wing R.A."/>
            <person name="Palmer L.E."/>
            <person name="de la Bastide M."/>
            <person name="Spiegel L."/>
            <person name="Nascimento L."/>
            <person name="Zutavern T."/>
            <person name="O'Shaughnessy A."/>
            <person name="Dike S."/>
            <person name="Dedhia N."/>
            <person name="Preston R."/>
            <person name="Balija V."/>
            <person name="McCombie W.R."/>
            <person name="Chow T."/>
            <person name="Chen H."/>
            <person name="Chung M."/>
            <person name="Chen C."/>
            <person name="Shaw J."/>
            <person name="Wu H."/>
            <person name="Hsiao K."/>
            <person name="Chao Y."/>
            <person name="Chu M."/>
            <person name="Cheng C."/>
            <person name="Hour A."/>
            <person name="Lee P."/>
            <person name="Lin S."/>
            <person name="Lin Y."/>
            <person name="Liou J."/>
            <person name="Liu S."/>
            <person name="Hsing Y."/>
            <person name="Raghuvanshi S."/>
            <person name="Mohanty A."/>
            <person name="Bharti A.K."/>
            <person name="Gaur A."/>
            <person name="Gupta V."/>
            <person name="Kumar D."/>
            <person name="Ravi V."/>
            <person name="Vij S."/>
            <person name="Kapur A."/>
            <person name="Khurana P."/>
            <person name="Khurana P."/>
            <person name="Khurana J.P."/>
            <person name="Tyagi A.K."/>
            <person name="Gaikwad K."/>
            <person name="Singh A."/>
            <person name="Dalal V."/>
            <person name="Srivastava S."/>
            <person name="Dixit A."/>
            <person name="Pal A.K."/>
            <person name="Ghazi I.A."/>
            <person name="Yadav M."/>
            <person name="Pandit A."/>
            <person name="Bhargava A."/>
            <person name="Sureshbabu K."/>
            <person name="Batra K."/>
            <person name="Sharma T.R."/>
            <person name="Mohapatra T."/>
            <person name="Singh N.K."/>
            <person name="Messing J."/>
            <person name="Nelson A.B."/>
            <person name="Fuks G."/>
            <person name="Kavchok S."/>
            <person name="Keizer G."/>
            <person name="Linton E."/>
            <person name="Llaca V."/>
            <person name="Song R."/>
            <person name="Tanyolac B."/>
            <person name="Young S."/>
            <person name="Ho-Il K."/>
            <person name="Hahn J.H."/>
            <person name="Sangsakoo G."/>
            <person name="Vanavichit A."/>
            <person name="de Mattos Luiz.A.T."/>
            <person name="Zimmer P.D."/>
            <person name="Malone G."/>
            <person name="Dellagostin O."/>
            <person name="de Oliveira A.C."/>
            <person name="Bevan M."/>
            <person name="Bancroft I."/>
            <person name="Minx P."/>
            <person name="Cordum H."/>
            <person name="Wilson R."/>
            <person name="Cheng Z."/>
            <person name="Jin W."/>
            <person name="Jiang J."/>
            <person name="Leong S.A."/>
            <person name="Iwama H."/>
            <person name="Gojobori T."/>
            <person name="Itoh T."/>
            <person name="Niimura Y."/>
            <person name="Fujii Y."/>
            <person name="Habara T."/>
            <person name="Sakai H."/>
            <person name="Sato Y."/>
            <person name="Wilson G."/>
            <person name="Kumar K."/>
            <person name="McCouch S."/>
            <person name="Juretic N."/>
            <person name="Hoen D."/>
            <person name="Wright S."/>
            <person name="Bruskiewich R."/>
            <person name="Bureau T."/>
            <person name="Miyao A."/>
            <person name="Hirochika H."/>
            <person name="Nishikawa T."/>
            <person name="Kadowaki K."/>
            <person name="Sugiura M."/>
            <person name="Burr B."/>
            <person name="Sasaki T."/>
        </authorList>
    </citation>
    <scope>NUCLEOTIDE SEQUENCE [LARGE SCALE GENOMIC DNA]</scope>
    <source>
        <strain evidence="3">cv. Nipponbare</strain>
    </source>
</reference>
<dbReference type="InParanoid" id="A0A0P0W0E5"/>
<reference evidence="2 3" key="2">
    <citation type="journal article" date="2013" name="Plant Cell Physiol.">
        <title>Rice Annotation Project Database (RAP-DB): an integrative and interactive database for rice genomics.</title>
        <authorList>
            <person name="Sakai H."/>
            <person name="Lee S.S."/>
            <person name="Tanaka T."/>
            <person name="Numa H."/>
            <person name="Kim J."/>
            <person name="Kawahara Y."/>
            <person name="Wakimoto H."/>
            <person name="Yang C.C."/>
            <person name="Iwamoto M."/>
            <person name="Abe T."/>
            <person name="Yamada Y."/>
            <person name="Muto A."/>
            <person name="Inokuchi H."/>
            <person name="Ikemura T."/>
            <person name="Matsumoto T."/>
            <person name="Sasaki T."/>
            <person name="Itoh T."/>
        </authorList>
    </citation>
    <scope>NUCLEOTIDE SEQUENCE [LARGE SCALE GENOMIC DNA]</scope>
    <source>
        <strain evidence="3">cv. Nipponbare</strain>
    </source>
</reference>